<dbReference type="PANTHER" id="PTHR46323:SF2">
    <property type="entry name" value="BETA-GALACTOSIDASE"/>
    <property type="match status" value="1"/>
</dbReference>
<dbReference type="Pfam" id="PF02929">
    <property type="entry name" value="Bgal_small_N"/>
    <property type="match status" value="1"/>
</dbReference>
<dbReference type="GO" id="GO:0009341">
    <property type="term" value="C:beta-galactosidase complex"/>
    <property type="evidence" value="ECO:0007669"/>
    <property type="project" value="InterPro"/>
</dbReference>
<evidence type="ECO:0000259" key="5">
    <source>
        <dbReference type="SMART" id="SM01038"/>
    </source>
</evidence>
<sequence>MAYTDKLRVVYGDYTLGVHGEGFDYIFSYAQGGLESIVKNGYEWLYRCPKPTFWRALTDNDRGSKFHIKSGSWLSADMFIDCKGTQVIMDGEEQKPYAPDNNSFGGDIFADEIIVKYTYETISNPSTTVLVTYRVDASGKIRVDVHYNGVKGLPELPVFGMRFIMPTLADKYIYKGLSGETYPDRKAGAEKGIYEVTDLSLTPYLVPQECGMRMDTEWLEISRHTSLDNSRTDHSPQTLRIEKMDREFAFSCLPYTASEIENALHHEELPLARRTVLCVYGAVRGVGGIDSWGTDVADEYHVSAEEDIRYSFTIC</sequence>
<keyword evidence="7" id="KW-1185">Reference proteome</keyword>
<organism evidence="6 7">
    <name type="scientific">Roseburia inulinivorans</name>
    <dbReference type="NCBI Taxonomy" id="360807"/>
    <lineage>
        <taxon>Bacteria</taxon>
        <taxon>Bacillati</taxon>
        <taxon>Bacillota</taxon>
        <taxon>Clostridia</taxon>
        <taxon>Lachnospirales</taxon>
        <taxon>Lachnospiraceae</taxon>
        <taxon>Roseburia</taxon>
    </lineage>
</organism>
<dbReference type="InterPro" id="IPR004199">
    <property type="entry name" value="B-gal_small/dom_5"/>
</dbReference>
<dbReference type="GO" id="GO:0005990">
    <property type="term" value="P:lactose catabolic process"/>
    <property type="evidence" value="ECO:0007669"/>
    <property type="project" value="TreeGrafter"/>
</dbReference>
<dbReference type="InterPro" id="IPR014718">
    <property type="entry name" value="GH-type_carb-bd"/>
</dbReference>
<dbReference type="InterPro" id="IPR050347">
    <property type="entry name" value="Bact_Beta-galactosidase"/>
</dbReference>
<keyword evidence="4 6" id="KW-0326">Glycosidase</keyword>
<evidence type="ECO:0000256" key="3">
    <source>
        <dbReference type="ARBA" id="ARBA00022801"/>
    </source>
</evidence>
<dbReference type="SMART" id="SM01038">
    <property type="entry name" value="Bgal_small_N"/>
    <property type="match status" value="1"/>
</dbReference>
<name>A0A0M6WR29_9FIRM</name>
<evidence type="ECO:0000256" key="2">
    <source>
        <dbReference type="ARBA" id="ARBA00012756"/>
    </source>
</evidence>
<dbReference type="EMBL" id="CVRS01000078">
    <property type="protein sequence ID" value="CRL39529.1"/>
    <property type="molecule type" value="Genomic_DNA"/>
</dbReference>
<dbReference type="AlphaFoldDB" id="A0A0M6WR29"/>
<dbReference type="EC" id="3.2.1.23" evidence="2"/>
<accession>A0A0M6WR29</accession>
<keyword evidence="3 6" id="KW-0378">Hydrolase</keyword>
<evidence type="ECO:0000256" key="4">
    <source>
        <dbReference type="ARBA" id="ARBA00023295"/>
    </source>
</evidence>
<evidence type="ECO:0000256" key="1">
    <source>
        <dbReference type="ARBA" id="ARBA00001412"/>
    </source>
</evidence>
<reference evidence="7" key="1">
    <citation type="submission" date="2015-05" db="EMBL/GenBank/DDBJ databases">
        <authorList>
            <consortium name="Pathogen Informatics"/>
        </authorList>
    </citation>
    <scope>NUCLEOTIDE SEQUENCE [LARGE SCALE GENOMIC DNA]</scope>
    <source>
        <strain evidence="7">L1-83</strain>
    </source>
</reference>
<protein>
    <recommendedName>
        <fullName evidence="2">beta-galactosidase</fullName>
        <ecNumber evidence="2">3.2.1.23</ecNumber>
    </recommendedName>
</protein>
<dbReference type="PANTHER" id="PTHR46323">
    <property type="entry name" value="BETA-GALACTOSIDASE"/>
    <property type="match status" value="1"/>
</dbReference>
<dbReference type="RefSeq" id="WP_021922475.1">
    <property type="nucleotide sequence ID" value="NZ_CVRS01000078.1"/>
</dbReference>
<dbReference type="STRING" id="360807.ERS852392_02698"/>
<evidence type="ECO:0000313" key="6">
    <source>
        <dbReference type="EMBL" id="CRL39529.1"/>
    </source>
</evidence>
<dbReference type="GO" id="GO:0004565">
    <property type="term" value="F:beta-galactosidase activity"/>
    <property type="evidence" value="ECO:0007669"/>
    <property type="project" value="UniProtKB-EC"/>
</dbReference>
<comment type="catalytic activity">
    <reaction evidence="1">
        <text>Hydrolysis of terminal non-reducing beta-D-galactose residues in beta-D-galactosides.</text>
        <dbReference type="EC" id="3.2.1.23"/>
    </reaction>
</comment>
<dbReference type="Proteomes" id="UP000049828">
    <property type="component" value="Unassembled WGS sequence"/>
</dbReference>
<proteinExistence type="predicted"/>
<feature type="domain" description="Beta galactosidase small chain/" evidence="5">
    <location>
        <begin position="17"/>
        <end position="315"/>
    </location>
</feature>
<dbReference type="Gene3D" id="2.70.98.10">
    <property type="match status" value="1"/>
</dbReference>
<dbReference type="OrthoDB" id="1934936at2"/>
<dbReference type="GO" id="GO:0030246">
    <property type="term" value="F:carbohydrate binding"/>
    <property type="evidence" value="ECO:0007669"/>
    <property type="project" value="InterPro"/>
</dbReference>
<dbReference type="InterPro" id="IPR011013">
    <property type="entry name" value="Gal_mutarotase_sf_dom"/>
</dbReference>
<evidence type="ECO:0000313" key="7">
    <source>
        <dbReference type="Proteomes" id="UP000049828"/>
    </source>
</evidence>
<gene>
    <name evidence="6" type="ORF">RIL183_25191</name>
</gene>
<dbReference type="SUPFAM" id="SSF74650">
    <property type="entry name" value="Galactose mutarotase-like"/>
    <property type="match status" value="1"/>
</dbReference>